<accession>A0A182T0L4</accession>
<dbReference type="EnsemblMetazoa" id="AMAM017194-RA">
    <property type="protein sequence ID" value="AMAM017194-PA"/>
    <property type="gene ID" value="AMAM017194"/>
</dbReference>
<name>A0A182T0L4_9DIPT</name>
<dbReference type="Proteomes" id="UP000075901">
    <property type="component" value="Unassembled WGS sequence"/>
</dbReference>
<sequence>MALGIAVDMGCQSFIVTERTADAFFDAFLPVHEAALQRTMEKRVLVVLDSNSSVFPTINQQLVIEEIPEVLIVLPTTTTNNAMYELYTLDISDGTPVTIVPRLIDVIDTRNGTIPSNTSKEVNYFPDKFVNMNKRRLRLGTIEYLPNAVVEEKVCSK</sequence>
<evidence type="ECO:0000313" key="1">
    <source>
        <dbReference type="EnsemblMetazoa" id="AMAM017194-PA"/>
    </source>
</evidence>
<dbReference type="VEuPathDB" id="VectorBase:AMAM017194"/>
<reference evidence="2" key="1">
    <citation type="submission" date="2013-09" db="EMBL/GenBank/DDBJ databases">
        <title>The Genome Sequence of Anopheles maculatus species B.</title>
        <authorList>
            <consortium name="The Broad Institute Genomics Platform"/>
            <person name="Neafsey D.E."/>
            <person name="Besansky N."/>
            <person name="Howell P."/>
            <person name="Walton C."/>
            <person name="Young S.K."/>
            <person name="Zeng Q."/>
            <person name="Gargeya S."/>
            <person name="Fitzgerald M."/>
            <person name="Haas B."/>
            <person name="Abouelleil A."/>
            <person name="Allen A.W."/>
            <person name="Alvarado L."/>
            <person name="Arachchi H.M."/>
            <person name="Berlin A.M."/>
            <person name="Chapman S.B."/>
            <person name="Gainer-Dewar J."/>
            <person name="Goldberg J."/>
            <person name="Griggs A."/>
            <person name="Gujja S."/>
            <person name="Hansen M."/>
            <person name="Howarth C."/>
            <person name="Imamovic A."/>
            <person name="Ireland A."/>
            <person name="Larimer J."/>
            <person name="McCowan C."/>
            <person name="Murphy C."/>
            <person name="Pearson M."/>
            <person name="Poon T.W."/>
            <person name="Priest M."/>
            <person name="Roberts A."/>
            <person name="Saif S."/>
            <person name="Shea T."/>
            <person name="Sisk P."/>
            <person name="Sykes S."/>
            <person name="Wortman J."/>
            <person name="Nusbaum C."/>
            <person name="Birren B."/>
        </authorList>
    </citation>
    <scope>NUCLEOTIDE SEQUENCE [LARGE SCALE GENOMIC DNA]</scope>
    <source>
        <strain evidence="2">maculatus3</strain>
    </source>
</reference>
<organism evidence="1 2">
    <name type="scientific">Anopheles maculatus</name>
    <dbReference type="NCBI Taxonomy" id="74869"/>
    <lineage>
        <taxon>Eukaryota</taxon>
        <taxon>Metazoa</taxon>
        <taxon>Ecdysozoa</taxon>
        <taxon>Arthropoda</taxon>
        <taxon>Hexapoda</taxon>
        <taxon>Insecta</taxon>
        <taxon>Pterygota</taxon>
        <taxon>Neoptera</taxon>
        <taxon>Endopterygota</taxon>
        <taxon>Diptera</taxon>
        <taxon>Nematocera</taxon>
        <taxon>Culicoidea</taxon>
        <taxon>Culicidae</taxon>
        <taxon>Anophelinae</taxon>
        <taxon>Anopheles</taxon>
        <taxon>Anopheles maculatus group</taxon>
    </lineage>
</organism>
<proteinExistence type="predicted"/>
<keyword evidence="2" id="KW-1185">Reference proteome</keyword>
<reference evidence="1" key="2">
    <citation type="submission" date="2020-05" db="UniProtKB">
        <authorList>
            <consortium name="EnsemblMetazoa"/>
        </authorList>
    </citation>
    <scope>IDENTIFICATION</scope>
    <source>
        <strain evidence="1">maculatus3</strain>
    </source>
</reference>
<dbReference type="AlphaFoldDB" id="A0A182T0L4"/>
<protein>
    <submittedName>
        <fullName evidence="1">Uncharacterized protein</fullName>
    </submittedName>
</protein>
<evidence type="ECO:0000313" key="2">
    <source>
        <dbReference type="Proteomes" id="UP000075901"/>
    </source>
</evidence>